<evidence type="ECO:0000256" key="1">
    <source>
        <dbReference type="SAM" id="MobiDB-lite"/>
    </source>
</evidence>
<dbReference type="AlphaFoldDB" id="A0A9Q8P758"/>
<feature type="region of interest" description="Disordered" evidence="1">
    <location>
        <begin position="57"/>
        <end position="134"/>
    </location>
</feature>
<reference evidence="2" key="1">
    <citation type="submission" date="2021-12" db="EMBL/GenBank/DDBJ databases">
        <authorList>
            <person name="Zaccaron A."/>
            <person name="Stergiopoulos I."/>
        </authorList>
    </citation>
    <scope>NUCLEOTIDE SEQUENCE</scope>
    <source>
        <strain evidence="2">Race5_Kim</strain>
    </source>
</reference>
<dbReference type="GeneID" id="71984907"/>
<evidence type="ECO:0000313" key="3">
    <source>
        <dbReference type="Proteomes" id="UP000756132"/>
    </source>
</evidence>
<proteinExistence type="predicted"/>
<dbReference type="KEGG" id="ffu:CLAFUR5_05029"/>
<dbReference type="EMBL" id="CP090166">
    <property type="protein sequence ID" value="UJO15749.1"/>
    <property type="molecule type" value="Genomic_DNA"/>
</dbReference>
<accession>A0A9Q8P758</accession>
<name>A0A9Q8P758_PASFU</name>
<reference evidence="2" key="2">
    <citation type="journal article" date="2022" name="Microb. Genom.">
        <title>A chromosome-scale genome assembly of the tomato pathogen Cladosporium fulvum reveals a compartmentalized genome architecture and the presence of a dispensable chromosome.</title>
        <authorList>
            <person name="Zaccaron A.Z."/>
            <person name="Chen L.H."/>
            <person name="Samaras A."/>
            <person name="Stergiopoulos I."/>
        </authorList>
    </citation>
    <scope>NUCLEOTIDE SEQUENCE</scope>
    <source>
        <strain evidence="2">Race5_Kim</strain>
    </source>
</reference>
<keyword evidence="3" id="KW-1185">Reference proteome</keyword>
<dbReference type="RefSeq" id="XP_047760115.1">
    <property type="nucleotide sequence ID" value="XM_047904177.1"/>
</dbReference>
<gene>
    <name evidence="2" type="ORF">CLAFUR5_05029</name>
</gene>
<evidence type="ECO:0000313" key="2">
    <source>
        <dbReference type="EMBL" id="UJO15749.1"/>
    </source>
</evidence>
<sequence>MTMTPAELEAYRRRFEAARSFEDDDEWFKEPTYTTNTPLATATANKPVLKPTAQKWSFQGIQPPTGPKVKKLPVEGAVPKRPGAVQHPVQYPRSGLGGNMMSGAAGEHDRVDSRASSSEMDEQSQDGSVDMKPR</sequence>
<protein>
    <submittedName>
        <fullName evidence="2">Uncharacterized protein</fullName>
    </submittedName>
</protein>
<organism evidence="2 3">
    <name type="scientific">Passalora fulva</name>
    <name type="common">Tomato leaf mold</name>
    <name type="synonym">Cladosporium fulvum</name>
    <dbReference type="NCBI Taxonomy" id="5499"/>
    <lineage>
        <taxon>Eukaryota</taxon>
        <taxon>Fungi</taxon>
        <taxon>Dikarya</taxon>
        <taxon>Ascomycota</taxon>
        <taxon>Pezizomycotina</taxon>
        <taxon>Dothideomycetes</taxon>
        <taxon>Dothideomycetidae</taxon>
        <taxon>Mycosphaerellales</taxon>
        <taxon>Mycosphaerellaceae</taxon>
        <taxon>Fulvia</taxon>
    </lineage>
</organism>
<dbReference type="Proteomes" id="UP000756132">
    <property type="component" value="Chromosome 4"/>
</dbReference>